<feature type="chain" id="PRO_5017694103" evidence="1">
    <location>
        <begin position="31"/>
        <end position="614"/>
    </location>
</feature>
<reference evidence="3 4" key="1">
    <citation type="submission" date="2018-08" db="EMBL/GenBank/DDBJ databases">
        <title>A genome reference for cultivated species of the human gut microbiota.</title>
        <authorList>
            <person name="Zou Y."/>
            <person name="Xue W."/>
            <person name="Luo G."/>
        </authorList>
    </citation>
    <scope>NUCLEOTIDE SEQUENCE [LARGE SCALE GENOMIC DNA]</scope>
    <source>
        <strain evidence="3 4">AF45-17</strain>
    </source>
</reference>
<dbReference type="Proteomes" id="UP000260773">
    <property type="component" value="Unassembled WGS sequence"/>
</dbReference>
<dbReference type="GO" id="GO:0010181">
    <property type="term" value="F:FMN binding"/>
    <property type="evidence" value="ECO:0007669"/>
    <property type="project" value="InterPro"/>
</dbReference>
<evidence type="ECO:0000259" key="2">
    <source>
        <dbReference type="SMART" id="SM00900"/>
    </source>
</evidence>
<dbReference type="Gene3D" id="1.20.1270.90">
    <property type="entry name" value="AF1782-like"/>
    <property type="match status" value="2"/>
</dbReference>
<sequence>MKKNELINKTLAGLMIAAMTAGVCPTTAFAVTGGQVAKDGTYKATAHVTRTEEDSDDEWDEYDVEVSLTVADGKFTDITVTPASSYDSGNDKYFNKAYNKTKGIKTLLEGKEATADTVNSWDSVSGATRTSKAVKEAAAAAIAKAEEKTTAVEVNIEKLQAAITKAEALEEADYTADSWSAMQSALIAAKDAATKKESQDAVDTAEKNLTTAVANLKKAEVKVDTTALEAAITNAEALKEADYTADSWKAMQTALTEAKSALEAKESQEKVNAAEAKLTKAIEDLKKNAVAKEVYVLMNIPYDKFYAAEGDDDVDAVTSATKQKTRNSGLTAGSYHVNSDGTDITGVVYPVKVSDISALENYTKITDESKVDITVSGKGGEQTKTYEGKDALFESASYSYYILSEAPSYYKEATVNEDGTLSFGKVEGTAVKTLSNVTADFRTSSRYGDYQINLSGLPDDITTVYGVVVGTKEGSNYGMRHLENIWRISELAWSTGFVTTAHGSPLQYKDYVNMMGQTINKITYYTNAGVYEIPVDIKVPVKFNGSVEVKDGKASDGSVSATVEGLPKDYAAEYSVDGLSDVKFENGKLTFAAEQARGGRYTLTVSDKSEKYAS</sequence>
<feature type="signal peptide" evidence="1">
    <location>
        <begin position="1"/>
        <end position="30"/>
    </location>
</feature>
<dbReference type="SMART" id="SM00900">
    <property type="entry name" value="FMN_bind"/>
    <property type="match status" value="1"/>
</dbReference>
<feature type="domain" description="FMN-binding" evidence="2">
    <location>
        <begin position="61"/>
        <end position="145"/>
    </location>
</feature>
<organism evidence="3 4">
    <name type="scientific">Coprococcus catus</name>
    <dbReference type="NCBI Taxonomy" id="116085"/>
    <lineage>
        <taxon>Bacteria</taxon>
        <taxon>Bacillati</taxon>
        <taxon>Bacillota</taxon>
        <taxon>Clostridia</taxon>
        <taxon>Lachnospirales</taxon>
        <taxon>Lachnospiraceae</taxon>
        <taxon>Coprococcus</taxon>
    </lineage>
</organism>
<dbReference type="GO" id="GO:0016020">
    <property type="term" value="C:membrane"/>
    <property type="evidence" value="ECO:0007669"/>
    <property type="project" value="InterPro"/>
</dbReference>
<keyword evidence="1" id="KW-0732">Signal</keyword>
<protein>
    <submittedName>
        <fullName evidence="3">FMN-binding protein</fullName>
    </submittedName>
</protein>
<proteinExistence type="predicted"/>
<name>A0A3E2TPJ3_9FIRM</name>
<dbReference type="AlphaFoldDB" id="A0A3E2TPJ3"/>
<dbReference type="Pfam" id="PF04205">
    <property type="entry name" value="FMN_bind"/>
    <property type="match status" value="1"/>
</dbReference>
<dbReference type="EMBL" id="QVEP01000018">
    <property type="protein sequence ID" value="RGB79818.1"/>
    <property type="molecule type" value="Genomic_DNA"/>
</dbReference>
<comment type="caution">
    <text evidence="3">The sequence shown here is derived from an EMBL/GenBank/DDBJ whole genome shotgun (WGS) entry which is preliminary data.</text>
</comment>
<evidence type="ECO:0000313" key="4">
    <source>
        <dbReference type="Proteomes" id="UP000260773"/>
    </source>
</evidence>
<dbReference type="InterPro" id="IPR007329">
    <property type="entry name" value="FMN-bd"/>
</dbReference>
<evidence type="ECO:0000256" key="1">
    <source>
        <dbReference type="SAM" id="SignalP"/>
    </source>
</evidence>
<dbReference type="Gene3D" id="3.90.1010.20">
    <property type="match status" value="1"/>
</dbReference>
<accession>A0A3E2TPJ3</accession>
<gene>
    <name evidence="3" type="ORF">DW070_08810</name>
</gene>
<evidence type="ECO:0000313" key="3">
    <source>
        <dbReference type="EMBL" id="RGB79818.1"/>
    </source>
</evidence>